<dbReference type="PROSITE" id="PS50234">
    <property type="entry name" value="VWFA"/>
    <property type="match status" value="1"/>
</dbReference>
<gene>
    <name evidence="2" type="primary">tadG</name>
    <name evidence="2" type="ORF">Maq22A_c26210</name>
</gene>
<evidence type="ECO:0000313" key="2">
    <source>
        <dbReference type="EMBL" id="BAQ48114.1"/>
    </source>
</evidence>
<dbReference type="RefSeq" id="WP_060848923.1">
    <property type="nucleotide sequence ID" value="NZ_AP014704.1"/>
</dbReference>
<dbReference type="KEGG" id="maqu:Maq22A_c26210"/>
<protein>
    <submittedName>
        <fullName evidence="2">Flp pilus assembly protein TadG</fullName>
    </submittedName>
</protein>
<dbReference type="OrthoDB" id="7522752at2"/>
<dbReference type="SUPFAM" id="SSF53300">
    <property type="entry name" value="vWA-like"/>
    <property type="match status" value="1"/>
</dbReference>
<dbReference type="InterPro" id="IPR036465">
    <property type="entry name" value="vWFA_dom_sf"/>
</dbReference>
<name>A0A0C6FRR4_9HYPH</name>
<dbReference type="Proteomes" id="UP000061432">
    <property type="component" value="Chromosome"/>
</dbReference>
<sequence>MMGLLARFRSDRRGAIAVIMALTMIPVLFLVGAGIDYARAAAVRAKLQTATDAAVLAVIREAPTLASEAAFQARARAFFDASFPPQAGVTVTGFTPARAGTQVTVSATARIDMTLGRLMHPAPLVVGGTSQAMSGGRSLEVALVLDNTGSMNDAGKLPALKQAAKDFLAYLDKVVTTRADAKVALVPFSTQVNLGTAVTGAGWLSYAKLGTVGPASWQGCIADRDQPYDVQAPTTEPSGAAAYPADRCASLQNGKPTLAAIRPLGTDYGTLNAAIDAMSAGGATNVTVGVAWGLEALTPYGPLATAASLADDRVTKVMIVLTDGLNTQNRWKVACTGNFLYDLLALPGCVDDSVIDARTLSACTAAKTAGIVIYTVRVIDGNADMLRSCASKDGFFYNVITADDLKPAFQSIGRSIAQFRLTQ</sequence>
<dbReference type="InterPro" id="IPR028087">
    <property type="entry name" value="Tad_N"/>
</dbReference>
<dbReference type="AlphaFoldDB" id="A0A0C6FRR4"/>
<evidence type="ECO:0000313" key="3">
    <source>
        <dbReference type="Proteomes" id="UP000061432"/>
    </source>
</evidence>
<dbReference type="Pfam" id="PF13400">
    <property type="entry name" value="Tad"/>
    <property type="match status" value="1"/>
</dbReference>
<evidence type="ECO:0000259" key="1">
    <source>
        <dbReference type="PROSITE" id="PS50234"/>
    </source>
</evidence>
<dbReference type="EMBL" id="AP014704">
    <property type="protein sequence ID" value="BAQ48114.1"/>
    <property type="molecule type" value="Genomic_DNA"/>
</dbReference>
<dbReference type="PATRIC" id="fig|270351.10.peg.5031"/>
<dbReference type="STRING" id="270351.Maq22A_c26210"/>
<reference evidence="3" key="2">
    <citation type="submission" date="2015-01" db="EMBL/GenBank/DDBJ databases">
        <title>Complete genome sequence of Methylobacterium aquaticum strain 22A.</title>
        <authorList>
            <person name="Tani A."/>
            <person name="Ogura Y."/>
            <person name="Hayashi T."/>
        </authorList>
    </citation>
    <scope>NUCLEOTIDE SEQUENCE [LARGE SCALE GENOMIC DNA]</scope>
    <source>
        <strain evidence="3">MA-22A</strain>
    </source>
</reference>
<proteinExistence type="predicted"/>
<accession>A0A0C6FRR4</accession>
<dbReference type="InterPro" id="IPR002035">
    <property type="entry name" value="VWF_A"/>
</dbReference>
<feature type="domain" description="VWFA" evidence="1">
    <location>
        <begin position="140"/>
        <end position="416"/>
    </location>
</feature>
<organism evidence="2 3">
    <name type="scientific">Methylobacterium aquaticum</name>
    <dbReference type="NCBI Taxonomy" id="270351"/>
    <lineage>
        <taxon>Bacteria</taxon>
        <taxon>Pseudomonadati</taxon>
        <taxon>Pseudomonadota</taxon>
        <taxon>Alphaproteobacteria</taxon>
        <taxon>Hyphomicrobiales</taxon>
        <taxon>Methylobacteriaceae</taxon>
        <taxon>Methylobacterium</taxon>
    </lineage>
</organism>
<reference evidence="2 3" key="1">
    <citation type="journal article" date="2015" name="Genome Announc.">
        <title>Complete Genome Sequence of Methylobacterium aquaticum Strain 22A, Isolated from Racomitrium japonicum Moss.</title>
        <authorList>
            <person name="Tani A."/>
            <person name="Ogura Y."/>
            <person name="Hayashi T."/>
            <person name="Kimbara K."/>
        </authorList>
    </citation>
    <scope>NUCLEOTIDE SEQUENCE [LARGE SCALE GENOMIC DNA]</scope>
    <source>
        <strain evidence="2 3">MA-22A</strain>
    </source>
</reference>
<dbReference type="Gene3D" id="3.40.50.410">
    <property type="entry name" value="von Willebrand factor, type A domain"/>
    <property type="match status" value="1"/>
</dbReference>